<accession>A0ACB8XXI2</accession>
<proteinExistence type="predicted"/>
<evidence type="ECO:0000313" key="2">
    <source>
        <dbReference type="Proteomes" id="UP001056120"/>
    </source>
</evidence>
<name>A0ACB8XXI2_9ASTR</name>
<organism evidence="1 2">
    <name type="scientific">Smallanthus sonchifolius</name>
    <dbReference type="NCBI Taxonomy" id="185202"/>
    <lineage>
        <taxon>Eukaryota</taxon>
        <taxon>Viridiplantae</taxon>
        <taxon>Streptophyta</taxon>
        <taxon>Embryophyta</taxon>
        <taxon>Tracheophyta</taxon>
        <taxon>Spermatophyta</taxon>
        <taxon>Magnoliopsida</taxon>
        <taxon>eudicotyledons</taxon>
        <taxon>Gunneridae</taxon>
        <taxon>Pentapetalae</taxon>
        <taxon>asterids</taxon>
        <taxon>campanulids</taxon>
        <taxon>Asterales</taxon>
        <taxon>Asteraceae</taxon>
        <taxon>Asteroideae</taxon>
        <taxon>Heliantheae alliance</taxon>
        <taxon>Millerieae</taxon>
        <taxon>Smallanthus</taxon>
    </lineage>
</organism>
<reference evidence="1 2" key="2">
    <citation type="journal article" date="2022" name="Mol. Ecol. Resour.">
        <title>The genomes of chicory, endive, great burdock and yacon provide insights into Asteraceae paleo-polyploidization history and plant inulin production.</title>
        <authorList>
            <person name="Fan W."/>
            <person name="Wang S."/>
            <person name="Wang H."/>
            <person name="Wang A."/>
            <person name="Jiang F."/>
            <person name="Liu H."/>
            <person name="Zhao H."/>
            <person name="Xu D."/>
            <person name="Zhang Y."/>
        </authorList>
    </citation>
    <scope>NUCLEOTIDE SEQUENCE [LARGE SCALE GENOMIC DNA]</scope>
    <source>
        <strain evidence="2">cv. Yunnan</strain>
        <tissue evidence="1">Leaves</tissue>
    </source>
</reference>
<evidence type="ECO:0000313" key="1">
    <source>
        <dbReference type="EMBL" id="KAI3675775.1"/>
    </source>
</evidence>
<reference evidence="2" key="1">
    <citation type="journal article" date="2022" name="Mol. Ecol. Resour.">
        <title>The genomes of chicory, endive, great burdock and yacon provide insights into Asteraceae palaeo-polyploidization history and plant inulin production.</title>
        <authorList>
            <person name="Fan W."/>
            <person name="Wang S."/>
            <person name="Wang H."/>
            <person name="Wang A."/>
            <person name="Jiang F."/>
            <person name="Liu H."/>
            <person name="Zhao H."/>
            <person name="Xu D."/>
            <person name="Zhang Y."/>
        </authorList>
    </citation>
    <scope>NUCLEOTIDE SEQUENCE [LARGE SCALE GENOMIC DNA]</scope>
    <source>
        <strain evidence="2">cv. Yunnan</strain>
    </source>
</reference>
<sequence length="373" mass="42019">MKRKCLAIDSRQTRSEKIVHTYGVDMCFQTCKPADQSTINIEYSVAAVESILMYTFNDKRLLEEALTHSSYNDAPSYQRLEFLGDSVLELAISSFFFKTYPDVDAGQLSLLRAANISTEKLARVAVHHGLYKYIRHNKATVLSDKVREFLNAVEEEEDMVVHGGQMKAPKVLADIVESVAAAVYVDCGFNLQMVWMIFRCLLEPLVMLNVVLAQPQPITALHEACQKDGKQVYVRYSRNGDRNVASVFVDDRFIASGSSETKENAKLHAAEAALSKLTDTNPQANLDLIELVETESAKQKVRELCNKKRWPKPTYRLEQELGPAHDKRYISSIQVELSDTIFCVKGNERSKVKDAENSAASMMFRVLREAGYA</sequence>
<dbReference type="Proteomes" id="UP001056120">
    <property type="component" value="Linkage Group LG29"/>
</dbReference>
<gene>
    <name evidence="1" type="ORF">L1987_85368</name>
</gene>
<comment type="caution">
    <text evidence="1">The sequence shown here is derived from an EMBL/GenBank/DDBJ whole genome shotgun (WGS) entry which is preliminary data.</text>
</comment>
<protein>
    <submittedName>
        <fullName evidence="1">Uncharacterized protein</fullName>
    </submittedName>
</protein>
<keyword evidence="2" id="KW-1185">Reference proteome</keyword>
<dbReference type="EMBL" id="CM042046">
    <property type="protein sequence ID" value="KAI3675775.1"/>
    <property type="molecule type" value="Genomic_DNA"/>
</dbReference>